<feature type="domain" description="Proteasome alpha-type subunits" evidence="2">
    <location>
        <begin position="3"/>
        <end position="25"/>
    </location>
</feature>
<dbReference type="SMART" id="SM00948">
    <property type="entry name" value="Proteasome_A_N"/>
    <property type="match status" value="1"/>
</dbReference>
<dbReference type="InterPro" id="IPR029055">
    <property type="entry name" value="Ntn_hydrolases_N"/>
</dbReference>
<dbReference type="Pfam" id="PF10584">
    <property type="entry name" value="Proteasome_A_N"/>
    <property type="match status" value="1"/>
</dbReference>
<dbReference type="PANTHER" id="PTHR11599">
    <property type="entry name" value="PROTEASOME SUBUNIT ALPHA/BETA"/>
    <property type="match status" value="1"/>
</dbReference>
<reference evidence="3" key="1">
    <citation type="submission" date="2015-07" db="EMBL/GenBank/DDBJ databases">
        <title>Adaptation to a free-living lifestyle via gene acquisitions in the diplomonad Trepomonas sp. PC1.</title>
        <authorList>
            <person name="Xu F."/>
            <person name="Jerlstrom-Hultqvist J."/>
            <person name="Kolisko M."/>
            <person name="Simpson A.G.B."/>
            <person name="Roger A.J."/>
            <person name="Svard S.G."/>
            <person name="Andersson J.O."/>
        </authorList>
    </citation>
    <scope>NUCLEOTIDE SEQUENCE</scope>
    <source>
        <strain evidence="3">PC1</strain>
    </source>
</reference>
<keyword evidence="1 3" id="KW-0647">Proteasome</keyword>
<proteinExistence type="predicted"/>
<feature type="non-terminal residue" evidence="3">
    <location>
        <position position="1"/>
    </location>
</feature>
<dbReference type="InterPro" id="IPR001353">
    <property type="entry name" value="Proteasome_sua/b"/>
</dbReference>
<dbReference type="InterPro" id="IPR000426">
    <property type="entry name" value="Proteasome_asu_N"/>
</dbReference>
<dbReference type="AlphaFoldDB" id="A0A146KAU2"/>
<evidence type="ECO:0000256" key="1">
    <source>
        <dbReference type="ARBA" id="ARBA00022942"/>
    </source>
</evidence>
<dbReference type="SUPFAM" id="SSF56235">
    <property type="entry name" value="N-terminal nucleophile aminohydrolases (Ntn hydrolases)"/>
    <property type="match status" value="1"/>
</dbReference>
<accession>A0A146KAU2</accession>
<dbReference type="GO" id="GO:0006511">
    <property type="term" value="P:ubiquitin-dependent protein catabolic process"/>
    <property type="evidence" value="ECO:0007669"/>
    <property type="project" value="InterPro"/>
</dbReference>
<name>A0A146KAU2_9EUKA</name>
<evidence type="ECO:0000259" key="2">
    <source>
        <dbReference type="SMART" id="SM00948"/>
    </source>
</evidence>
<dbReference type="Pfam" id="PF00227">
    <property type="entry name" value="Proteasome"/>
    <property type="match status" value="1"/>
</dbReference>
<organism evidence="3">
    <name type="scientific">Trepomonas sp. PC1</name>
    <dbReference type="NCBI Taxonomy" id="1076344"/>
    <lineage>
        <taxon>Eukaryota</taxon>
        <taxon>Metamonada</taxon>
        <taxon>Diplomonadida</taxon>
        <taxon>Hexamitidae</taxon>
        <taxon>Hexamitinae</taxon>
        <taxon>Trepomonas</taxon>
    </lineage>
</organism>
<dbReference type="InterPro" id="IPR050115">
    <property type="entry name" value="Proteasome_alpha"/>
</dbReference>
<dbReference type="EMBL" id="GDID01004097">
    <property type="protein sequence ID" value="JAP92509.1"/>
    <property type="molecule type" value="Transcribed_RNA"/>
</dbReference>
<protein>
    <submittedName>
        <fullName evidence="3">20S proteasome alpha subunit 7</fullName>
    </submittedName>
</protein>
<sequence length="251" mass="28159">TGYDSDCGVFSPDGRIFQIDYAIKASESQGLGIAMKVKDGVCMMVQRSYHSPLQEPSSSRFFQLTDTILVCVVGMLPDGRVICQNLLEHCQTYQDNYAREIPIDQLATVASNLMQQYTHYSSVRPFGCSLFITNGDELYFLQPSGDFFNSFAASAGKKSGNARVELEKLIGEQQTAGTDRFGHLKKSRNDGGNLNKIELDYSLAEASKVMWTVFDENQDMKWYCEGAVIKNGQIEIKSFEEMKQIVDQNKE</sequence>
<dbReference type="Gene3D" id="3.60.20.10">
    <property type="entry name" value="Glutamine Phosphoribosylpyrophosphate, subunit 1, domain 1"/>
    <property type="match status" value="1"/>
</dbReference>
<gene>
    <name evidence="3" type="ORF">TPC1_15525</name>
</gene>
<evidence type="ECO:0000313" key="3">
    <source>
        <dbReference type="EMBL" id="JAP92509.1"/>
    </source>
</evidence>
<dbReference type="GO" id="GO:0019773">
    <property type="term" value="C:proteasome core complex, alpha-subunit complex"/>
    <property type="evidence" value="ECO:0007669"/>
    <property type="project" value="InterPro"/>
</dbReference>